<keyword evidence="2" id="KW-0012">Acyltransferase</keyword>
<dbReference type="CDD" id="cd04301">
    <property type="entry name" value="NAT_SF"/>
    <property type="match status" value="1"/>
</dbReference>
<dbReference type="InterPro" id="IPR000182">
    <property type="entry name" value="GNAT_dom"/>
</dbReference>
<dbReference type="InterPro" id="IPR016181">
    <property type="entry name" value="Acyl_CoA_acyltransferase"/>
</dbReference>
<dbReference type="Proteomes" id="UP000653411">
    <property type="component" value="Unassembled WGS sequence"/>
</dbReference>
<keyword evidence="1" id="KW-0808">Transferase</keyword>
<dbReference type="SUPFAM" id="SSF55729">
    <property type="entry name" value="Acyl-CoA N-acyltransferases (Nat)"/>
    <property type="match status" value="1"/>
</dbReference>
<protein>
    <recommendedName>
        <fullName evidence="4">N-acetyltransferase domain-containing protein</fullName>
    </recommendedName>
</protein>
<dbReference type="EMBL" id="BMML01000003">
    <property type="protein sequence ID" value="GGM95648.1"/>
    <property type="molecule type" value="Genomic_DNA"/>
</dbReference>
<feature type="compositionally biased region" description="Low complexity" evidence="3">
    <location>
        <begin position="38"/>
        <end position="55"/>
    </location>
</feature>
<keyword evidence="6" id="KW-1185">Reference proteome</keyword>
<dbReference type="Pfam" id="PF00583">
    <property type="entry name" value="Acetyltransf_1"/>
    <property type="match status" value="1"/>
</dbReference>
<proteinExistence type="predicted"/>
<evidence type="ECO:0000313" key="5">
    <source>
        <dbReference type="EMBL" id="GGM95648.1"/>
    </source>
</evidence>
<dbReference type="GO" id="GO:0016747">
    <property type="term" value="F:acyltransferase activity, transferring groups other than amino-acyl groups"/>
    <property type="evidence" value="ECO:0007669"/>
    <property type="project" value="InterPro"/>
</dbReference>
<organism evidence="5 6">
    <name type="scientific">Streptomyces fuscichromogenes</name>
    <dbReference type="NCBI Taxonomy" id="1324013"/>
    <lineage>
        <taxon>Bacteria</taxon>
        <taxon>Bacillati</taxon>
        <taxon>Actinomycetota</taxon>
        <taxon>Actinomycetes</taxon>
        <taxon>Kitasatosporales</taxon>
        <taxon>Streptomycetaceae</taxon>
        <taxon>Streptomyces</taxon>
    </lineage>
</organism>
<reference evidence="5" key="2">
    <citation type="submission" date="2020-09" db="EMBL/GenBank/DDBJ databases">
        <authorList>
            <person name="Sun Q."/>
            <person name="Zhou Y."/>
        </authorList>
    </citation>
    <scope>NUCLEOTIDE SEQUENCE</scope>
    <source>
        <strain evidence="5">CGMCC 4.7110</strain>
    </source>
</reference>
<evidence type="ECO:0000256" key="1">
    <source>
        <dbReference type="ARBA" id="ARBA00022679"/>
    </source>
</evidence>
<name>A0A917UHM5_9ACTN</name>
<gene>
    <name evidence="5" type="ORF">GCM10011578_015090</name>
</gene>
<comment type="caution">
    <text evidence="5">The sequence shown here is derived from an EMBL/GenBank/DDBJ whole genome shotgun (WGS) entry which is preliminary data.</text>
</comment>
<evidence type="ECO:0000259" key="4">
    <source>
        <dbReference type="PROSITE" id="PS51186"/>
    </source>
</evidence>
<feature type="region of interest" description="Disordered" evidence="3">
    <location>
        <begin position="20"/>
        <end position="61"/>
    </location>
</feature>
<dbReference type="AlphaFoldDB" id="A0A917UHM5"/>
<dbReference type="PANTHER" id="PTHR43877">
    <property type="entry name" value="AMINOALKYLPHOSPHONATE N-ACETYLTRANSFERASE-RELATED-RELATED"/>
    <property type="match status" value="1"/>
</dbReference>
<dbReference type="PROSITE" id="PS51186">
    <property type="entry name" value="GNAT"/>
    <property type="match status" value="1"/>
</dbReference>
<evidence type="ECO:0000256" key="3">
    <source>
        <dbReference type="SAM" id="MobiDB-lite"/>
    </source>
</evidence>
<feature type="domain" description="N-acetyltransferase" evidence="4">
    <location>
        <begin position="107"/>
        <end position="249"/>
    </location>
</feature>
<evidence type="ECO:0000256" key="2">
    <source>
        <dbReference type="ARBA" id="ARBA00023315"/>
    </source>
</evidence>
<sequence>MHRANRAGITSAVRAARLVAPRSGSLPRSHLTQRGARPDMSASRRPRAADPAAAPRTPPICGHRRAVRNICRGAGLPERAGAPAWGRNAVSGDDGHGSVGEVSAPGTTIRAAVPADSADVYRLLAGFVTSHRPDRAVFDGTTFPLVIAAAADGQAEFLVAEHGGRVAGYVLAVRMPTLFAGGTVLELLELTVDVPLRGRGTGSALVRAVQTRARKAHDVEVTVPTRRAAVFYRGLGFHETAAYLKWPTG</sequence>
<reference evidence="5" key="1">
    <citation type="journal article" date="2014" name="Int. J. Syst. Evol. Microbiol.">
        <title>Complete genome sequence of Corynebacterium casei LMG S-19264T (=DSM 44701T), isolated from a smear-ripened cheese.</title>
        <authorList>
            <consortium name="US DOE Joint Genome Institute (JGI-PGF)"/>
            <person name="Walter F."/>
            <person name="Albersmeier A."/>
            <person name="Kalinowski J."/>
            <person name="Ruckert C."/>
        </authorList>
    </citation>
    <scope>NUCLEOTIDE SEQUENCE</scope>
    <source>
        <strain evidence="5">CGMCC 4.7110</strain>
    </source>
</reference>
<dbReference type="InterPro" id="IPR050832">
    <property type="entry name" value="Bact_Acetyltransf"/>
</dbReference>
<accession>A0A917UHM5</accession>
<evidence type="ECO:0000313" key="6">
    <source>
        <dbReference type="Proteomes" id="UP000653411"/>
    </source>
</evidence>
<dbReference type="Gene3D" id="3.40.630.30">
    <property type="match status" value="1"/>
</dbReference>